<comment type="caution">
    <text evidence="2">The sequence shown here is derived from an EMBL/GenBank/DDBJ whole genome shotgun (WGS) entry which is preliminary data.</text>
</comment>
<accession>A0A918CCN8</accession>
<keyword evidence="1" id="KW-0732">Signal</keyword>
<gene>
    <name evidence="2" type="ORF">GCM10008957_32010</name>
</gene>
<dbReference type="RefSeq" id="WP_189091527.1">
    <property type="nucleotide sequence ID" value="NZ_BMQL01000019.1"/>
</dbReference>
<feature type="chain" id="PRO_5037824633" evidence="1">
    <location>
        <begin position="20"/>
        <end position="129"/>
    </location>
</feature>
<reference evidence="2" key="1">
    <citation type="journal article" date="2014" name="Int. J. Syst. Evol. Microbiol.">
        <title>Complete genome sequence of Corynebacterium casei LMG S-19264T (=DSM 44701T), isolated from a smear-ripened cheese.</title>
        <authorList>
            <consortium name="US DOE Joint Genome Institute (JGI-PGF)"/>
            <person name="Walter F."/>
            <person name="Albersmeier A."/>
            <person name="Kalinowski J."/>
            <person name="Ruckert C."/>
        </authorList>
    </citation>
    <scope>NUCLEOTIDE SEQUENCE</scope>
    <source>
        <strain evidence="2">JCM 31311</strain>
    </source>
</reference>
<keyword evidence="3" id="KW-1185">Reference proteome</keyword>
<dbReference type="EMBL" id="BMQL01000019">
    <property type="protein sequence ID" value="GGR16965.1"/>
    <property type="molecule type" value="Genomic_DNA"/>
</dbReference>
<reference evidence="2" key="2">
    <citation type="submission" date="2020-09" db="EMBL/GenBank/DDBJ databases">
        <authorList>
            <person name="Sun Q."/>
            <person name="Ohkuma M."/>
        </authorList>
    </citation>
    <scope>NUCLEOTIDE SEQUENCE</scope>
    <source>
        <strain evidence="2">JCM 31311</strain>
    </source>
</reference>
<feature type="signal peptide" evidence="1">
    <location>
        <begin position="1"/>
        <end position="19"/>
    </location>
</feature>
<protein>
    <submittedName>
        <fullName evidence="2">Uncharacterized protein</fullName>
    </submittedName>
</protein>
<organism evidence="2 3">
    <name type="scientific">Deinococcus ruber</name>
    <dbReference type="NCBI Taxonomy" id="1848197"/>
    <lineage>
        <taxon>Bacteria</taxon>
        <taxon>Thermotogati</taxon>
        <taxon>Deinococcota</taxon>
        <taxon>Deinococci</taxon>
        <taxon>Deinococcales</taxon>
        <taxon>Deinococcaceae</taxon>
        <taxon>Deinococcus</taxon>
    </lineage>
</organism>
<name>A0A918CCN8_9DEIO</name>
<dbReference type="AlphaFoldDB" id="A0A918CCN8"/>
<evidence type="ECO:0000256" key="1">
    <source>
        <dbReference type="SAM" id="SignalP"/>
    </source>
</evidence>
<evidence type="ECO:0000313" key="2">
    <source>
        <dbReference type="EMBL" id="GGR16965.1"/>
    </source>
</evidence>
<dbReference type="Proteomes" id="UP000603865">
    <property type="component" value="Unassembled WGS sequence"/>
</dbReference>
<sequence>MKRLFLALTFVALPVLALAAAQLSPPALQPAPLCRVEAAAVPDDTPGLYTVTVQTTTTLTGQPCPPDGYALIRLESGRQYPLSAVVPGVPFVRSGIPWYWRVMWRAASGKVYRVLIRGMVSPFLLDGGP</sequence>
<evidence type="ECO:0000313" key="3">
    <source>
        <dbReference type="Proteomes" id="UP000603865"/>
    </source>
</evidence>
<proteinExistence type="predicted"/>